<evidence type="ECO:0000313" key="3">
    <source>
        <dbReference type="Proteomes" id="UP001318860"/>
    </source>
</evidence>
<dbReference type="Proteomes" id="UP001318860">
    <property type="component" value="Unassembled WGS sequence"/>
</dbReference>
<dbReference type="InterPro" id="IPR026797">
    <property type="entry name" value="HAUS_6"/>
</dbReference>
<name>A0ABR0X2V4_REHGL</name>
<evidence type="ECO:0000259" key="1">
    <source>
        <dbReference type="Pfam" id="PF14661"/>
    </source>
</evidence>
<organism evidence="2 3">
    <name type="scientific">Rehmannia glutinosa</name>
    <name type="common">Chinese foxglove</name>
    <dbReference type="NCBI Taxonomy" id="99300"/>
    <lineage>
        <taxon>Eukaryota</taxon>
        <taxon>Viridiplantae</taxon>
        <taxon>Streptophyta</taxon>
        <taxon>Embryophyta</taxon>
        <taxon>Tracheophyta</taxon>
        <taxon>Spermatophyta</taxon>
        <taxon>Magnoliopsida</taxon>
        <taxon>eudicotyledons</taxon>
        <taxon>Gunneridae</taxon>
        <taxon>Pentapetalae</taxon>
        <taxon>asterids</taxon>
        <taxon>lamiids</taxon>
        <taxon>Lamiales</taxon>
        <taxon>Orobanchaceae</taxon>
        <taxon>Rehmannieae</taxon>
        <taxon>Rehmannia</taxon>
    </lineage>
</organism>
<keyword evidence="3" id="KW-1185">Reference proteome</keyword>
<feature type="domain" description="HAUS augmin-like complex subunit 6 N-terminal" evidence="1">
    <location>
        <begin position="42"/>
        <end position="187"/>
    </location>
</feature>
<dbReference type="PANTHER" id="PTHR16151">
    <property type="entry name" value="HAUS AUGMIN-LIKE COMPLEX SUBUNIT 6"/>
    <property type="match status" value="1"/>
</dbReference>
<dbReference type="EMBL" id="JABTTQ020000006">
    <property type="protein sequence ID" value="KAK6153136.1"/>
    <property type="molecule type" value="Genomic_DNA"/>
</dbReference>
<evidence type="ECO:0000313" key="2">
    <source>
        <dbReference type="EMBL" id="KAK6153136.1"/>
    </source>
</evidence>
<gene>
    <name evidence="2" type="ORF">DH2020_012775</name>
</gene>
<dbReference type="InterPro" id="IPR028163">
    <property type="entry name" value="HAUS_6_N"/>
</dbReference>
<proteinExistence type="predicted"/>
<accession>A0ABR0X2V4</accession>
<protein>
    <recommendedName>
        <fullName evidence="1">HAUS augmin-like complex subunit 6 N-terminal domain-containing protein</fullName>
    </recommendedName>
</protein>
<dbReference type="Pfam" id="PF14661">
    <property type="entry name" value="HAUS6_N"/>
    <property type="match status" value="1"/>
</dbReference>
<comment type="caution">
    <text evidence="2">The sequence shown here is derived from an EMBL/GenBank/DDBJ whole genome shotgun (WGS) entry which is preliminary data.</text>
</comment>
<sequence length="352" mass="39381">MYTNCLLLGLDPNIIRLGPNNGNPRVGLFRHSNPKLGEQLLFAELLWQLSLHALREVHRRTFAADVASNTLPAPLTDVAFSHAATLLPVTKVVRLEDKSIARIALERRRFLKNAETAVQRQALWSNLAHEMTAEFRGLCAEEAYLQQELEKLHDLRNKVKLEGELWDELVSSSSQNAHIVQRATRLWDSLLSRKTNLKRSVREAALSSQSCNLESSQESRSDDSTEHFFLPLAGAGFSRLSQYRKHGSLKSRQSFTSQADSSFLQVHAKDIHPVGMYSGAADTLNDFDSLDEYDGVNSFLSAVGSSSSVSDAYRSFLDMDEPQDQVFSPPLLMDAAIMNDSYEDLLGMLKLL</sequence>
<reference evidence="2 3" key="1">
    <citation type="journal article" date="2021" name="Comput. Struct. Biotechnol. J.">
        <title>De novo genome assembly of the potent medicinal plant Rehmannia glutinosa using nanopore technology.</title>
        <authorList>
            <person name="Ma L."/>
            <person name="Dong C."/>
            <person name="Song C."/>
            <person name="Wang X."/>
            <person name="Zheng X."/>
            <person name="Niu Y."/>
            <person name="Chen S."/>
            <person name="Feng W."/>
        </authorList>
    </citation>
    <scope>NUCLEOTIDE SEQUENCE [LARGE SCALE GENOMIC DNA]</scope>
    <source>
        <strain evidence="2">DH-2019</strain>
    </source>
</reference>
<dbReference type="PANTHER" id="PTHR16151:SF2">
    <property type="entry name" value="HAUS AUGMIN-LIKE COMPLEX SUBUNIT 6"/>
    <property type="match status" value="1"/>
</dbReference>